<feature type="region of interest" description="Disordered" evidence="2">
    <location>
        <begin position="522"/>
        <end position="566"/>
    </location>
</feature>
<protein>
    <submittedName>
        <fullName evidence="3">Uncharacterized protein</fullName>
    </submittedName>
</protein>
<dbReference type="InterPro" id="IPR043424">
    <property type="entry name" value="BLT-like"/>
</dbReference>
<dbReference type="PANTHER" id="PTHR31071">
    <property type="entry name" value="GB|AAF24581.1"/>
    <property type="match status" value="1"/>
</dbReference>
<dbReference type="PANTHER" id="PTHR31071:SF2">
    <property type="entry name" value="ACTIN CYTOSKELETON-REGULATORY COMPLEX PAN-LIKE PROTEIN"/>
    <property type="match status" value="1"/>
</dbReference>
<feature type="region of interest" description="Disordered" evidence="2">
    <location>
        <begin position="98"/>
        <end position="124"/>
    </location>
</feature>
<feature type="coiled-coil region" evidence="1">
    <location>
        <begin position="221"/>
        <end position="255"/>
    </location>
</feature>
<evidence type="ECO:0000313" key="4">
    <source>
        <dbReference type="Proteomes" id="UP000734854"/>
    </source>
</evidence>
<feature type="coiled-coil region" evidence="1">
    <location>
        <begin position="289"/>
        <end position="365"/>
    </location>
</feature>
<comment type="caution">
    <text evidence="3">The sequence shown here is derived from an EMBL/GenBank/DDBJ whole genome shotgun (WGS) entry which is preliminary data.</text>
</comment>
<feature type="compositionally biased region" description="Basic residues" evidence="2">
    <location>
        <begin position="70"/>
        <end position="84"/>
    </location>
</feature>
<evidence type="ECO:0000313" key="3">
    <source>
        <dbReference type="EMBL" id="KAG6513579.1"/>
    </source>
</evidence>
<feature type="compositionally biased region" description="Low complexity" evidence="2">
    <location>
        <begin position="29"/>
        <end position="44"/>
    </location>
</feature>
<name>A0A8J5H787_ZINOF</name>
<sequence length="744" mass="83396">MDQVARILAQSAYFNLASFSSLSPMAMASGSSRGSRKTSTTPSSALNNSRAPAPAVHHTTNSPGSDLPPRRNHQPHRGRRRRYRLGIKGRRLATRTHTVSNSEIHDAHGSSKTTRKLIGGGTGGQKGVSCVQMGAARPATVASSRRLAAALWHLHPEEFGGVERNTRVGFPLKCSSSLLFSAMEKATKWDPGSPNLPEDIYQFNGHLKLPEGELVNGFSVISELHLELERARSCINDLESERQSVKKKIHQFMKTLAKEKELWRRREHEKACNIIEHIKDDLIRERKNRKRLEVVNAKLVDELAEAKLSARRCLHDYEKERKAREIVEQVCEELAKEIREDKAEVEAIKMESLRLREEVDEEQRMLQMAEVWREERVQMKLIDAKLMLDEKYVQLCQLQEEIEHFLRSQSGTDIDLEALKEADMLQGAARSIKVHDIKEFYYQPPASEDIISVFEELKPTEETNWREREHYHQNSPGNHFSENDAVSPESDLFLLNPARNLNGKIKEVGDVNGDTGCETVSQVEEQASCNSPERSDPSVNGNYQESQSSTSGKDWDRRGDDGNLNSEASEICSTAMKQRNKKVSSIGRFWRSSRPKTSHKNVSAEFSNGRLSDVTLYSSSFKSAGMAVSSRRAILSFPFGSELASATTCPEVAAGISSSGASPSLERHRHLSSSAASSRLTDSGYDYEFYLVMERSGEVVERSLMVAGLFRRFLDASKTTTATYHPVQCDGEENENAPAILCDQ</sequence>
<gene>
    <name evidence="3" type="ORF">ZIOFF_023911</name>
</gene>
<dbReference type="EMBL" id="JACMSC010000007">
    <property type="protein sequence ID" value="KAG6513579.1"/>
    <property type="molecule type" value="Genomic_DNA"/>
</dbReference>
<dbReference type="Proteomes" id="UP000734854">
    <property type="component" value="Unassembled WGS sequence"/>
</dbReference>
<accession>A0A8J5H787</accession>
<proteinExistence type="predicted"/>
<evidence type="ECO:0000256" key="1">
    <source>
        <dbReference type="SAM" id="Coils"/>
    </source>
</evidence>
<keyword evidence="4" id="KW-1185">Reference proteome</keyword>
<dbReference type="AlphaFoldDB" id="A0A8J5H787"/>
<reference evidence="3 4" key="1">
    <citation type="submission" date="2020-08" db="EMBL/GenBank/DDBJ databases">
        <title>Plant Genome Project.</title>
        <authorList>
            <person name="Zhang R.-G."/>
        </authorList>
    </citation>
    <scope>NUCLEOTIDE SEQUENCE [LARGE SCALE GENOMIC DNA]</scope>
    <source>
        <tissue evidence="3">Rhizome</tissue>
    </source>
</reference>
<keyword evidence="1" id="KW-0175">Coiled coil</keyword>
<organism evidence="3 4">
    <name type="scientific">Zingiber officinale</name>
    <name type="common">Ginger</name>
    <name type="synonym">Amomum zingiber</name>
    <dbReference type="NCBI Taxonomy" id="94328"/>
    <lineage>
        <taxon>Eukaryota</taxon>
        <taxon>Viridiplantae</taxon>
        <taxon>Streptophyta</taxon>
        <taxon>Embryophyta</taxon>
        <taxon>Tracheophyta</taxon>
        <taxon>Spermatophyta</taxon>
        <taxon>Magnoliopsida</taxon>
        <taxon>Liliopsida</taxon>
        <taxon>Zingiberales</taxon>
        <taxon>Zingiberaceae</taxon>
        <taxon>Zingiber</taxon>
    </lineage>
</organism>
<feature type="compositionally biased region" description="Polar residues" evidence="2">
    <location>
        <begin position="522"/>
        <end position="552"/>
    </location>
</feature>
<feature type="region of interest" description="Disordered" evidence="2">
    <location>
        <begin position="26"/>
        <end position="84"/>
    </location>
</feature>
<evidence type="ECO:0000256" key="2">
    <source>
        <dbReference type="SAM" id="MobiDB-lite"/>
    </source>
</evidence>